<protein>
    <submittedName>
        <fullName evidence="2">Uncharacterized protein</fullName>
    </submittedName>
</protein>
<organism evidence="2 3">
    <name type="scientific">Brucella rhizosphaerae</name>
    <dbReference type="NCBI Taxonomy" id="571254"/>
    <lineage>
        <taxon>Bacteria</taxon>
        <taxon>Pseudomonadati</taxon>
        <taxon>Pseudomonadota</taxon>
        <taxon>Alphaproteobacteria</taxon>
        <taxon>Hyphomicrobiales</taxon>
        <taxon>Brucellaceae</taxon>
        <taxon>Brucella/Ochrobactrum group</taxon>
        <taxon>Brucella</taxon>
    </lineage>
</organism>
<reference evidence="2 3" key="1">
    <citation type="submission" date="2017-07" db="EMBL/GenBank/DDBJ databases">
        <title>Phylogenetic study on the rhizospheric bacterium Ochrobactrum sp. A44.</title>
        <authorList>
            <person name="Krzyzanowska D.M."/>
            <person name="Ossowicki A."/>
            <person name="Rajewska M."/>
            <person name="Maciag T."/>
            <person name="Kaczynski Z."/>
            <person name="Czerwicka M."/>
            <person name="Jafra S."/>
        </authorList>
    </citation>
    <scope>NUCLEOTIDE SEQUENCE [LARGE SCALE GENOMIC DNA]</scope>
    <source>
        <strain evidence="2 3">PR17</strain>
    </source>
</reference>
<accession>A0A256F5M6</accession>
<evidence type="ECO:0000256" key="1">
    <source>
        <dbReference type="SAM" id="Phobius"/>
    </source>
</evidence>
<keyword evidence="1" id="KW-0812">Transmembrane</keyword>
<dbReference type="AlphaFoldDB" id="A0A256F5M6"/>
<keyword evidence="1" id="KW-1133">Transmembrane helix</keyword>
<gene>
    <name evidence="2" type="ORF">CEV32_2575</name>
</gene>
<evidence type="ECO:0000313" key="3">
    <source>
        <dbReference type="Proteomes" id="UP000216345"/>
    </source>
</evidence>
<dbReference type="Proteomes" id="UP000216345">
    <property type="component" value="Unassembled WGS sequence"/>
</dbReference>
<evidence type="ECO:0000313" key="2">
    <source>
        <dbReference type="EMBL" id="OYR10138.1"/>
    </source>
</evidence>
<keyword evidence="1" id="KW-0472">Membrane</keyword>
<proteinExistence type="predicted"/>
<name>A0A256F5M6_9HYPH</name>
<dbReference type="EMBL" id="NNRK01000034">
    <property type="protein sequence ID" value="OYR10138.1"/>
    <property type="molecule type" value="Genomic_DNA"/>
</dbReference>
<comment type="caution">
    <text evidence="2">The sequence shown here is derived from an EMBL/GenBank/DDBJ whole genome shotgun (WGS) entry which is preliminary data.</text>
</comment>
<keyword evidence="3" id="KW-1185">Reference proteome</keyword>
<sequence>MIILAFIFCLYSIYAQVKLSPLIDFIRQSPSMTKTIGDVSDLYYIFTMTRGNYGFARYLSRTPVPPTEIEMQFADYSQLRTTSNIALFLHVAMGVMIGLTVIINLILKL</sequence>
<feature type="transmembrane region" description="Helical" evidence="1">
    <location>
        <begin position="85"/>
        <end position="107"/>
    </location>
</feature>